<comment type="caution">
    <text evidence="1">The sequence shown here is derived from an EMBL/GenBank/DDBJ whole genome shotgun (WGS) entry which is preliminary data.</text>
</comment>
<evidence type="ECO:0000313" key="1">
    <source>
        <dbReference type="EMBL" id="CAL1265405.1"/>
    </source>
</evidence>
<keyword evidence="2" id="KW-1185">Reference proteome</keyword>
<evidence type="ECO:0000313" key="2">
    <source>
        <dbReference type="Proteomes" id="UP001497382"/>
    </source>
</evidence>
<accession>A0AAV1Z4X2</accession>
<protein>
    <submittedName>
        <fullName evidence="1">Uncharacterized protein</fullName>
    </submittedName>
</protein>
<name>A0AAV1Z4X2_9ARAC</name>
<dbReference type="Proteomes" id="UP001497382">
    <property type="component" value="Unassembled WGS sequence"/>
</dbReference>
<organism evidence="1 2">
    <name type="scientific">Larinioides sclopetarius</name>
    <dbReference type="NCBI Taxonomy" id="280406"/>
    <lineage>
        <taxon>Eukaryota</taxon>
        <taxon>Metazoa</taxon>
        <taxon>Ecdysozoa</taxon>
        <taxon>Arthropoda</taxon>
        <taxon>Chelicerata</taxon>
        <taxon>Arachnida</taxon>
        <taxon>Araneae</taxon>
        <taxon>Araneomorphae</taxon>
        <taxon>Entelegynae</taxon>
        <taxon>Araneoidea</taxon>
        <taxon>Araneidae</taxon>
        <taxon>Larinioides</taxon>
    </lineage>
</organism>
<dbReference type="EMBL" id="CAXIEN010000017">
    <property type="protein sequence ID" value="CAL1265405.1"/>
    <property type="molecule type" value="Genomic_DNA"/>
</dbReference>
<gene>
    <name evidence="1" type="ORF">LARSCL_LOCUS2507</name>
</gene>
<proteinExistence type="predicted"/>
<feature type="non-terminal residue" evidence="1">
    <location>
        <position position="42"/>
    </location>
</feature>
<reference evidence="1 2" key="1">
    <citation type="submission" date="2024-04" db="EMBL/GenBank/DDBJ databases">
        <authorList>
            <person name="Rising A."/>
            <person name="Reimegard J."/>
            <person name="Sonavane S."/>
            <person name="Akerstrom W."/>
            <person name="Nylinder S."/>
            <person name="Hedman E."/>
            <person name="Kallberg Y."/>
        </authorList>
    </citation>
    <scope>NUCLEOTIDE SEQUENCE [LARGE SCALE GENOMIC DNA]</scope>
</reference>
<sequence>MFGFQAFPLFEKTVLGEKVKGSTFENCLQLMVQQFRESSFSP</sequence>
<dbReference type="AlphaFoldDB" id="A0AAV1Z4X2"/>